<evidence type="ECO:0000256" key="1">
    <source>
        <dbReference type="ARBA" id="ARBA00004377"/>
    </source>
</evidence>
<dbReference type="EMBL" id="MLJW01000076">
    <property type="protein sequence ID" value="OIR02255.1"/>
    <property type="molecule type" value="Genomic_DNA"/>
</dbReference>
<evidence type="ECO:0000259" key="10">
    <source>
        <dbReference type="Pfam" id="PF25885"/>
    </source>
</evidence>
<evidence type="ECO:0000256" key="4">
    <source>
        <dbReference type="ARBA" id="ARBA00022519"/>
    </source>
</evidence>
<dbReference type="PANTHER" id="PTHR30386:SF19">
    <property type="entry name" value="MULTIDRUG EXPORT PROTEIN EMRA-RELATED"/>
    <property type="match status" value="1"/>
</dbReference>
<keyword evidence="4" id="KW-0997">Cell inner membrane</keyword>
<dbReference type="Gene3D" id="1.10.287.470">
    <property type="entry name" value="Helix hairpin bin"/>
    <property type="match status" value="2"/>
</dbReference>
<dbReference type="InterPro" id="IPR058634">
    <property type="entry name" value="AaeA-lik-b-barrel"/>
</dbReference>
<feature type="domain" description="Multidrug export protein EmrA/FarA alpha-helical hairpin" evidence="10">
    <location>
        <begin position="136"/>
        <end position="240"/>
    </location>
</feature>
<evidence type="ECO:0000256" key="6">
    <source>
        <dbReference type="ARBA" id="ARBA00022989"/>
    </source>
</evidence>
<dbReference type="AlphaFoldDB" id="A0A1J5S1Z9"/>
<sequence>MNDQDSTPPSPAPNKRRRILLLVGGAVMLALLCIFAWWFFLGQWRTGTDDTYVGGNIIPVMPLTGGTVIAIYGDTTQAVTEGQLLVKLDDSDARLQLESAEAALALAVREVRGLYATNRGNLPLLAQRRADLARAQAELASSEANLAQAEDEYNRRVALARQNFVSPENVQIALTARDAARAQHDAATHAVHASSAAIEQTIDQSGVSRARVDHTSIENHPNVRAAAVHVREAALALARTRVLAPSSGQVAKRSVQIGERVSAGASLMAIVPLDKVWLDANFKETELSEVRIGQGAELTSDFYGSSVVFHGKVVGLAPGTGSAFSLLPAQNATGNWVKIVQRVPVRIALDANELQAHPLRIGLSMDATIDTHDRSGPALTTLPESRAIASTEMYAQNLKAADARVAQIIADNLARK</sequence>
<dbReference type="InterPro" id="IPR058633">
    <property type="entry name" value="EmrA/FarA_HH"/>
</dbReference>
<feature type="domain" description="p-hydroxybenzoic acid efflux pump subunit AaeA-like beta-barrel" evidence="11">
    <location>
        <begin position="278"/>
        <end position="355"/>
    </location>
</feature>
<evidence type="ECO:0000256" key="2">
    <source>
        <dbReference type="ARBA" id="ARBA00022448"/>
    </source>
</evidence>
<dbReference type="InterPro" id="IPR050739">
    <property type="entry name" value="MFP"/>
</dbReference>
<keyword evidence="6 9" id="KW-1133">Transmembrane helix</keyword>
<comment type="subcellular location">
    <subcellularLocation>
        <location evidence="1">Cell inner membrane</location>
        <topology evidence="1">Single-pass membrane protein</topology>
    </subcellularLocation>
</comment>
<dbReference type="GO" id="GO:0042908">
    <property type="term" value="P:xenobiotic transport"/>
    <property type="evidence" value="ECO:0007669"/>
    <property type="project" value="UniProtKB-ARBA"/>
</dbReference>
<dbReference type="PANTHER" id="PTHR30386">
    <property type="entry name" value="MEMBRANE FUSION SUBUNIT OF EMRAB-TOLC MULTIDRUG EFFLUX PUMP"/>
    <property type="match status" value="1"/>
</dbReference>
<dbReference type="Gene3D" id="2.40.50.100">
    <property type="match status" value="1"/>
</dbReference>
<keyword evidence="8" id="KW-0175">Coiled coil</keyword>
<dbReference type="Pfam" id="PF25963">
    <property type="entry name" value="Beta-barrel_AAEA"/>
    <property type="match status" value="1"/>
</dbReference>
<evidence type="ECO:0000256" key="3">
    <source>
        <dbReference type="ARBA" id="ARBA00022475"/>
    </source>
</evidence>
<keyword evidence="3" id="KW-1003">Cell membrane</keyword>
<evidence type="ECO:0000256" key="7">
    <source>
        <dbReference type="ARBA" id="ARBA00023136"/>
    </source>
</evidence>
<feature type="transmembrane region" description="Helical" evidence="9">
    <location>
        <begin position="20"/>
        <end position="40"/>
    </location>
</feature>
<dbReference type="GO" id="GO:0005886">
    <property type="term" value="C:plasma membrane"/>
    <property type="evidence" value="ECO:0007669"/>
    <property type="project" value="UniProtKB-SubCell"/>
</dbReference>
<keyword evidence="7 9" id="KW-0472">Membrane</keyword>
<proteinExistence type="predicted"/>
<keyword evidence="2" id="KW-0813">Transport</keyword>
<evidence type="ECO:0000313" key="12">
    <source>
        <dbReference type="EMBL" id="OIR02255.1"/>
    </source>
</evidence>
<evidence type="ECO:0000256" key="8">
    <source>
        <dbReference type="SAM" id="Coils"/>
    </source>
</evidence>
<evidence type="ECO:0000256" key="9">
    <source>
        <dbReference type="SAM" id="Phobius"/>
    </source>
</evidence>
<dbReference type="SUPFAM" id="SSF111369">
    <property type="entry name" value="HlyD-like secretion proteins"/>
    <property type="match status" value="2"/>
</dbReference>
<dbReference type="GO" id="GO:0055085">
    <property type="term" value="P:transmembrane transport"/>
    <property type="evidence" value="ECO:0007669"/>
    <property type="project" value="InterPro"/>
</dbReference>
<keyword evidence="5 9" id="KW-0812">Transmembrane</keyword>
<dbReference type="FunFam" id="2.40.30.170:FF:000003">
    <property type="entry name" value="Multidrug resistance protein A"/>
    <property type="match status" value="1"/>
</dbReference>
<dbReference type="Pfam" id="PF25885">
    <property type="entry name" value="HH_EMRA"/>
    <property type="match status" value="1"/>
</dbReference>
<dbReference type="Gene3D" id="2.40.30.170">
    <property type="match status" value="1"/>
</dbReference>
<evidence type="ECO:0000256" key="5">
    <source>
        <dbReference type="ARBA" id="ARBA00022692"/>
    </source>
</evidence>
<name>A0A1J5S1Z9_9ZZZZ</name>
<gene>
    <name evidence="12" type="primary">emrA_2</name>
    <name evidence="12" type="ORF">GALL_156270</name>
</gene>
<protein>
    <submittedName>
        <fullName evidence="12">Multidrug export protein EmrA</fullName>
    </submittedName>
</protein>
<comment type="caution">
    <text evidence="12">The sequence shown here is derived from an EMBL/GenBank/DDBJ whole genome shotgun (WGS) entry which is preliminary data.</text>
</comment>
<organism evidence="12">
    <name type="scientific">mine drainage metagenome</name>
    <dbReference type="NCBI Taxonomy" id="410659"/>
    <lineage>
        <taxon>unclassified sequences</taxon>
        <taxon>metagenomes</taxon>
        <taxon>ecological metagenomes</taxon>
    </lineage>
</organism>
<evidence type="ECO:0000259" key="11">
    <source>
        <dbReference type="Pfam" id="PF25963"/>
    </source>
</evidence>
<reference evidence="12" key="1">
    <citation type="submission" date="2016-10" db="EMBL/GenBank/DDBJ databases">
        <title>Sequence of Gallionella enrichment culture.</title>
        <authorList>
            <person name="Poehlein A."/>
            <person name="Muehling M."/>
            <person name="Daniel R."/>
        </authorList>
    </citation>
    <scope>NUCLEOTIDE SEQUENCE</scope>
</reference>
<feature type="coiled-coil region" evidence="8">
    <location>
        <begin position="125"/>
        <end position="152"/>
    </location>
</feature>
<accession>A0A1J5S1Z9</accession>